<dbReference type="EMBL" id="MU854376">
    <property type="protein sequence ID" value="KAK4040493.1"/>
    <property type="molecule type" value="Genomic_DNA"/>
</dbReference>
<evidence type="ECO:0000313" key="3">
    <source>
        <dbReference type="Proteomes" id="UP001303115"/>
    </source>
</evidence>
<feature type="compositionally biased region" description="Polar residues" evidence="1">
    <location>
        <begin position="336"/>
        <end position="346"/>
    </location>
</feature>
<accession>A0AAN6SSK4</accession>
<dbReference type="InterPro" id="IPR022190">
    <property type="entry name" value="DUF3716"/>
</dbReference>
<keyword evidence="3" id="KW-1185">Reference proteome</keyword>
<feature type="region of interest" description="Disordered" evidence="1">
    <location>
        <begin position="1"/>
        <end position="99"/>
    </location>
</feature>
<organism evidence="2 3">
    <name type="scientific">Parachaetomium inaequale</name>
    <dbReference type="NCBI Taxonomy" id="2588326"/>
    <lineage>
        <taxon>Eukaryota</taxon>
        <taxon>Fungi</taxon>
        <taxon>Dikarya</taxon>
        <taxon>Ascomycota</taxon>
        <taxon>Pezizomycotina</taxon>
        <taxon>Sordariomycetes</taxon>
        <taxon>Sordariomycetidae</taxon>
        <taxon>Sordariales</taxon>
        <taxon>Chaetomiaceae</taxon>
        <taxon>Parachaetomium</taxon>
    </lineage>
</organism>
<dbReference type="AlphaFoldDB" id="A0AAN6SSK4"/>
<gene>
    <name evidence="2" type="ORF">C8A01DRAFT_15648</name>
</gene>
<feature type="region of interest" description="Disordered" evidence="1">
    <location>
        <begin position="233"/>
        <end position="364"/>
    </location>
</feature>
<sequence>MTEAPSAGDVAPGQGSHLTAEQHALEHHHDQHSGQQGDGVILGHVQQHGEPNPEEHQHPGPTTSVPPPSPTTASPVPAAFPKKRRGRPPGRPNATVRDADYEQNALVQVWNAAKNDRAVPVVSINIRDALTEQSLVHETQRTIFRLPSRETILFVQGWITAKHIASQRPSYVNGLLIHSRGQDAAVSCVQCAEKRTKNALGPFLSCRVLPGNYHNSCSNCKWFDNTSTCSLYTGPKPNRKRKAKEQLPPPPADGVGPPSNADGLNGGSEITSPAVDGQDDALIEPQLLSGPQPNHQPSPQSHAHPHLQPEADMAPTQPEGQHEQTPTTDSIDNDPSIHSQPHTELSGSDLPEAPSQPDSLTDSHFVLPKSDQEEAHLADDGDTDWQLSCCLSFSGRIPRELNHDAGRAWGIITPTDMFNTTVLLGPEQWLLLSVICVTFNHRA</sequence>
<dbReference type="Pfam" id="PF12511">
    <property type="entry name" value="DUF3716"/>
    <property type="match status" value="1"/>
</dbReference>
<comment type="caution">
    <text evidence="2">The sequence shown here is derived from an EMBL/GenBank/DDBJ whole genome shotgun (WGS) entry which is preliminary data.</text>
</comment>
<evidence type="ECO:0000313" key="2">
    <source>
        <dbReference type="EMBL" id="KAK4040493.1"/>
    </source>
</evidence>
<reference evidence="3" key="1">
    <citation type="journal article" date="2023" name="Mol. Phylogenet. Evol.">
        <title>Genome-scale phylogeny and comparative genomics of the fungal order Sordariales.</title>
        <authorList>
            <person name="Hensen N."/>
            <person name="Bonometti L."/>
            <person name="Westerberg I."/>
            <person name="Brannstrom I.O."/>
            <person name="Guillou S."/>
            <person name="Cros-Aarteil S."/>
            <person name="Calhoun S."/>
            <person name="Haridas S."/>
            <person name="Kuo A."/>
            <person name="Mondo S."/>
            <person name="Pangilinan J."/>
            <person name="Riley R."/>
            <person name="LaButti K."/>
            <person name="Andreopoulos B."/>
            <person name="Lipzen A."/>
            <person name="Chen C."/>
            <person name="Yan M."/>
            <person name="Daum C."/>
            <person name="Ng V."/>
            <person name="Clum A."/>
            <person name="Steindorff A."/>
            <person name="Ohm R.A."/>
            <person name="Martin F."/>
            <person name="Silar P."/>
            <person name="Natvig D.O."/>
            <person name="Lalanne C."/>
            <person name="Gautier V."/>
            <person name="Ament-Velasquez S.L."/>
            <person name="Kruys A."/>
            <person name="Hutchinson M.I."/>
            <person name="Powell A.J."/>
            <person name="Barry K."/>
            <person name="Miller A.N."/>
            <person name="Grigoriev I.V."/>
            <person name="Debuchy R."/>
            <person name="Gladieux P."/>
            <person name="Hiltunen Thoren M."/>
            <person name="Johannesson H."/>
        </authorList>
    </citation>
    <scope>NUCLEOTIDE SEQUENCE [LARGE SCALE GENOMIC DNA]</scope>
    <source>
        <strain evidence="3">CBS 284.82</strain>
    </source>
</reference>
<feature type="compositionally biased region" description="Basic and acidic residues" evidence="1">
    <location>
        <begin position="23"/>
        <end position="32"/>
    </location>
</feature>
<dbReference type="Proteomes" id="UP001303115">
    <property type="component" value="Unassembled WGS sequence"/>
</dbReference>
<protein>
    <submittedName>
        <fullName evidence="2">Uncharacterized protein</fullName>
    </submittedName>
</protein>
<name>A0AAN6SSK4_9PEZI</name>
<feature type="compositionally biased region" description="Low complexity" evidence="1">
    <location>
        <begin position="291"/>
        <end position="308"/>
    </location>
</feature>
<evidence type="ECO:0000256" key="1">
    <source>
        <dbReference type="SAM" id="MobiDB-lite"/>
    </source>
</evidence>
<proteinExistence type="predicted"/>